<dbReference type="EMBL" id="AJZD02000108">
    <property type="protein sequence ID" value="OEF93780.1"/>
    <property type="molecule type" value="Genomic_DNA"/>
</dbReference>
<proteinExistence type="predicted"/>
<organism evidence="2 3">
    <name type="scientific">Vibrio splendidus 12E03</name>
    <dbReference type="NCBI Taxonomy" id="1191305"/>
    <lineage>
        <taxon>Bacteria</taxon>
        <taxon>Pseudomonadati</taxon>
        <taxon>Pseudomonadota</taxon>
        <taxon>Gammaproteobacteria</taxon>
        <taxon>Vibrionales</taxon>
        <taxon>Vibrionaceae</taxon>
        <taxon>Vibrio</taxon>
    </lineage>
</organism>
<dbReference type="OrthoDB" id="9975892at2"/>
<reference evidence="2 3" key="1">
    <citation type="journal article" date="2012" name="Science">
        <title>Ecological populations of bacteria act as socially cohesive units of antibiotic production and resistance.</title>
        <authorList>
            <person name="Cordero O.X."/>
            <person name="Wildschutte H."/>
            <person name="Kirkup B."/>
            <person name="Proehl S."/>
            <person name="Ngo L."/>
            <person name="Hussain F."/>
            <person name="Le Roux F."/>
            <person name="Mincer T."/>
            <person name="Polz M.F."/>
        </authorList>
    </citation>
    <scope>NUCLEOTIDE SEQUENCE [LARGE SCALE GENOMIC DNA]</scope>
    <source>
        <strain evidence="2 3">12E03</strain>
    </source>
</reference>
<feature type="coiled-coil region" evidence="1">
    <location>
        <begin position="159"/>
        <end position="186"/>
    </location>
</feature>
<keyword evidence="1" id="KW-0175">Coiled coil</keyword>
<evidence type="ECO:0000256" key="1">
    <source>
        <dbReference type="SAM" id="Coils"/>
    </source>
</evidence>
<evidence type="ECO:0000313" key="2">
    <source>
        <dbReference type="EMBL" id="OEF93780.1"/>
    </source>
</evidence>
<comment type="caution">
    <text evidence="2">The sequence shown here is derived from an EMBL/GenBank/DDBJ whole genome shotgun (WGS) entry which is preliminary data.</text>
</comment>
<sequence>MLTKTSHQLTTLKADLAKTIQDLNSAKQPLTSLNQNIRSVEQDLKSAIHLKKYYVSRPYAVASDIKNFEGTVRLKEVKKGQWEFRGESHSKLKCFGNLHVGRHKKEVEAARAVINPVFSGANLKEPKAIDSSKLNDYIQLRENTISALNSSVNDSKVERDKTKRLINEVDNQISKLERKQKATQDKIKSTRDGLVAIYSTNHGAKGINNRVRHDYGCVLKTEPSASIRQGASIEWNRAHKDSPFIMSSKEDLDNAVKALHHGAKEAVEFMFDGQKKDTFGIQYRGSMFKPQEGVGALKQGDRFQIGFIMSCDTNEKMANKYASRKYHSDSDTANRGQQPAVYIIEGTPFNIGAGDTGENERNYKPGSQFVVRSVVKRGETTYFKLKEARPIPVKDVNHTVYR</sequence>
<dbReference type="RefSeq" id="WP_019824388.1">
    <property type="nucleotide sequence ID" value="NZ_AJZD02000108.1"/>
</dbReference>
<gene>
    <name evidence="2" type="ORF">A142_19750</name>
</gene>
<evidence type="ECO:0000313" key="3">
    <source>
        <dbReference type="Proteomes" id="UP000094802"/>
    </source>
</evidence>
<dbReference type="Proteomes" id="UP000094802">
    <property type="component" value="Unassembled WGS sequence"/>
</dbReference>
<name>A0A1E5FTD3_VIBSP</name>
<accession>A0A1E5FTD3</accession>
<protein>
    <submittedName>
        <fullName evidence="2">Uncharacterized protein</fullName>
    </submittedName>
</protein>
<dbReference type="AlphaFoldDB" id="A0A1E5FTD3"/>